<keyword evidence="3" id="KW-1185">Reference proteome</keyword>
<evidence type="ECO:0000259" key="1">
    <source>
        <dbReference type="SMART" id="SM00860"/>
    </source>
</evidence>
<evidence type="ECO:0000313" key="3">
    <source>
        <dbReference type="Proteomes" id="UP000596857"/>
    </source>
</evidence>
<dbReference type="InterPro" id="IPR051873">
    <property type="entry name" value="KNR4/SMI1_regulator"/>
</dbReference>
<dbReference type="SUPFAM" id="SSF160631">
    <property type="entry name" value="SMI1/KNR4-like"/>
    <property type="match status" value="1"/>
</dbReference>
<proteinExistence type="predicted"/>
<comment type="caution">
    <text evidence="2">The sequence shown here is derived from an EMBL/GenBank/DDBJ whole genome shotgun (WGS) entry which is preliminary data.</text>
</comment>
<dbReference type="InterPro" id="IPR018958">
    <property type="entry name" value="Knr4/Smi1-like_dom"/>
</dbReference>
<dbReference type="InterPro" id="IPR032675">
    <property type="entry name" value="LRR_dom_sf"/>
</dbReference>
<dbReference type="Proteomes" id="UP000596857">
    <property type="component" value="Unassembled WGS sequence"/>
</dbReference>
<dbReference type="SMART" id="SM00860">
    <property type="entry name" value="SMI1_KNR4"/>
    <property type="match status" value="1"/>
</dbReference>
<dbReference type="SUPFAM" id="SSF52058">
    <property type="entry name" value="L domain-like"/>
    <property type="match status" value="1"/>
</dbReference>
<gene>
    <name evidence="2" type="ORF">GC101_30325</name>
</gene>
<dbReference type="InterPro" id="IPR037883">
    <property type="entry name" value="Knr4/Smi1-like_sf"/>
</dbReference>
<feature type="domain" description="Knr4/Smi1-like" evidence="1">
    <location>
        <begin position="30"/>
        <end position="161"/>
    </location>
</feature>
<dbReference type="Gene3D" id="3.40.1580.10">
    <property type="entry name" value="SMI1/KNR4-like"/>
    <property type="match status" value="1"/>
</dbReference>
<accession>A0ABX1YU83</accession>
<sequence length="494" mass="56117">MPLFNEKDECSLVEALKMYIPDVEELLNPPVVEAEIIAAESLIGFQFPYEFRKLYMKHNGEGEQVMGVMAGFRWITLQSVTGTWKWRQDLPYDIISGKLDAVKEGGYKKGWIPFAEDGGNSLLIMDLEPGAKGSYSQIISLDRNTNISYVIAESFGQFIESIVSELRTGDLNPTDMEEVIYVHRKRGHLFDDLPKLTNMQNKQNCLTPVSGFWAEYFEDKLEEGCISTEMLIKQKRVFIGFELAEKHGVVPLGLLTRMPNLKELIIHTGNIANYDVLKQLPGLTELVIGGSSFTESDLEHLVYLEDLRELTLARLSLKDVHKLKDLKKLKSLRLFRMDSINSKTIGALVNLTELSLEELEAGDLSYISNLKQLKKLELKKVEISGFTFMKDLKNLTIFRTDRRATDESDMAALGELRKLEEFNYPVGDLSVFQNCLSLREIGVNAQKFSGLADIRRCNLRGITIFEATSEEHAKSIVAEFSKYFNLNSYEWSAL</sequence>
<dbReference type="Gene3D" id="3.80.10.10">
    <property type="entry name" value="Ribonuclease Inhibitor"/>
    <property type="match status" value="2"/>
</dbReference>
<dbReference type="Pfam" id="PF09346">
    <property type="entry name" value="SMI1_KNR4"/>
    <property type="match status" value="1"/>
</dbReference>
<reference evidence="2 3" key="1">
    <citation type="submission" date="2019-10" db="EMBL/GenBank/DDBJ databases">
        <title>Description of Paenibacillus terricola sp. nov.</title>
        <authorList>
            <person name="Carlier A."/>
            <person name="Qi S."/>
        </authorList>
    </citation>
    <scope>NUCLEOTIDE SEQUENCE [LARGE SCALE GENOMIC DNA]</scope>
    <source>
        <strain evidence="2 3">LMG 31459</strain>
    </source>
</reference>
<protein>
    <submittedName>
        <fullName evidence="2">SMI1/KNR4 family protein</fullName>
    </submittedName>
</protein>
<evidence type="ECO:0000313" key="2">
    <source>
        <dbReference type="EMBL" id="NOU83164.1"/>
    </source>
</evidence>
<organism evidence="2 3">
    <name type="scientific">Paenibacillus phytohabitans</name>
    <dbReference type="NCBI Taxonomy" id="2654978"/>
    <lineage>
        <taxon>Bacteria</taxon>
        <taxon>Bacillati</taxon>
        <taxon>Bacillota</taxon>
        <taxon>Bacilli</taxon>
        <taxon>Bacillales</taxon>
        <taxon>Paenibacillaceae</taxon>
        <taxon>Paenibacillus</taxon>
    </lineage>
</organism>
<dbReference type="PANTHER" id="PTHR47432">
    <property type="entry name" value="CELL WALL ASSEMBLY REGULATOR SMI1"/>
    <property type="match status" value="1"/>
</dbReference>
<dbReference type="PANTHER" id="PTHR47432:SF1">
    <property type="entry name" value="CELL WALL ASSEMBLY REGULATOR SMI1"/>
    <property type="match status" value="1"/>
</dbReference>
<dbReference type="RefSeq" id="WP_171720375.1">
    <property type="nucleotide sequence ID" value="NZ_WHOB01000089.1"/>
</dbReference>
<dbReference type="EMBL" id="WHOB01000089">
    <property type="protein sequence ID" value="NOU83164.1"/>
    <property type="molecule type" value="Genomic_DNA"/>
</dbReference>
<name>A0ABX1YU83_9BACL</name>